<dbReference type="PaxDb" id="4577-GRMZM2G146234_P01"/>
<keyword evidence="15" id="KW-1185">Reference proteome</keyword>
<dbReference type="Gene3D" id="2.60.120.330">
    <property type="entry name" value="B-lactam Antibiotic, Isopenicillin N Synthase, Chain"/>
    <property type="match status" value="1"/>
</dbReference>
<evidence type="ECO:0000256" key="3">
    <source>
        <dbReference type="ARBA" id="ARBA00022723"/>
    </source>
</evidence>
<evidence type="ECO:0000256" key="8">
    <source>
        <dbReference type="ARBA" id="ARBA00023241"/>
    </source>
</evidence>
<dbReference type="EMBL" id="CM000780">
    <property type="protein sequence ID" value="AQK55407.1"/>
    <property type="molecule type" value="Genomic_DNA"/>
</dbReference>
<sequence>MTEPLSNGAVYQSVPESYVLPEHQRPRSSPPSSAAAIPVVDLGGDDPDRTAEQIVAAGKEFGFFQVINHGVAEDVMASMMSAAEEFFRLPTDEKMAHYSTDSTKLPRFHTSVGKEQEKVLYWRDCLKIGCYPFEEFRHRWPEKPAGLGAALEAYTAAVRSVALRVLRLAASGLGLEDEAHFEGGELTAGPVVMNVNHYVACPDPSLTLGIAPHCDPNVVTVLMDNGVRGLQARRRRGEGEGEGEGGGWVDVDPPPGALVVNFGHQMEAVTNGRVRAGEHRAVTSARAARTSLAAFVMPAMGYVVSPAPGVVAEGEALLFRSYTYQEFVSVYTAATGDRDAVLARFRNNNG</sequence>
<dbReference type="SUPFAM" id="SSF51197">
    <property type="entry name" value="Clavaminate synthase-like"/>
    <property type="match status" value="1"/>
</dbReference>
<dbReference type="OMA" id="PHCDPNV"/>
<dbReference type="HOGENOM" id="CLU_010119_16_4_1"/>
<evidence type="ECO:0000259" key="12">
    <source>
        <dbReference type="PROSITE" id="PS51471"/>
    </source>
</evidence>
<dbReference type="PANTHER" id="PTHR47991">
    <property type="entry name" value="OXOGLUTARATE/IRON-DEPENDENT DIOXYGENASE"/>
    <property type="match status" value="1"/>
</dbReference>
<gene>
    <name evidence="14" type="primary">LOC100382073</name>
    <name evidence="13" type="ORF">ZEAMMB73_Zm00001d051896</name>
</gene>
<dbReference type="SMR" id="K7UJM5"/>
<keyword evidence="4" id="KW-0847">Vitamin C</keyword>
<evidence type="ECO:0000256" key="11">
    <source>
        <dbReference type="SAM" id="MobiDB-lite"/>
    </source>
</evidence>
<dbReference type="AlphaFoldDB" id="K7UJM5"/>
<evidence type="ECO:0000256" key="7">
    <source>
        <dbReference type="ARBA" id="ARBA00023004"/>
    </source>
</evidence>
<evidence type="ECO:0007829" key="16">
    <source>
        <dbReference type="PeptideAtlas" id="K7UJM5"/>
    </source>
</evidence>
<keyword evidence="16" id="KW-1267">Proteomics identification</keyword>
<keyword evidence="3 10" id="KW-0479">Metal-binding</keyword>
<dbReference type="EC" id="1.14.11.9" evidence="9"/>
<proteinExistence type="evidence at protein level"/>
<name>K7UJM5_MAIZE</name>
<evidence type="ECO:0000313" key="15">
    <source>
        <dbReference type="Proteomes" id="UP000007305"/>
    </source>
</evidence>
<comment type="similarity">
    <text evidence="2 10">Belongs to the iron/ascorbate-dependent oxidoreductase family.</text>
</comment>
<dbReference type="EnsemblPlants" id="Zm00001eb191220_T001">
    <property type="protein sequence ID" value="Zm00001eb191220_P001"/>
    <property type="gene ID" value="Zm00001eb191220"/>
</dbReference>
<keyword evidence="7 10" id="KW-0408">Iron</keyword>
<dbReference type="InterPro" id="IPR026992">
    <property type="entry name" value="DIOX_N"/>
</dbReference>
<evidence type="ECO:0000313" key="14">
    <source>
        <dbReference type="EnsemblPlants" id="Zm00001eb191220_P001"/>
    </source>
</evidence>
<reference evidence="14" key="3">
    <citation type="submission" date="2019-07" db="EMBL/GenBank/DDBJ databases">
        <authorList>
            <person name="Seetharam A."/>
            <person name="Woodhouse M."/>
            <person name="Cannon E."/>
        </authorList>
    </citation>
    <scope>NUCLEOTIDE SEQUENCE [LARGE SCALE GENOMIC DNA]</scope>
    <source>
        <strain evidence="14">cv. B73</strain>
    </source>
</reference>
<comment type="cofactor">
    <cofactor evidence="1">
        <name>L-ascorbate</name>
        <dbReference type="ChEBI" id="CHEBI:38290"/>
    </cofactor>
</comment>
<dbReference type="eggNOG" id="KOG0143">
    <property type="taxonomic scope" value="Eukaryota"/>
</dbReference>
<dbReference type="InterPro" id="IPR005123">
    <property type="entry name" value="Oxoglu/Fe-dep_dioxygenase_dom"/>
</dbReference>
<reference evidence="14" key="4">
    <citation type="submission" date="2021-05" db="UniProtKB">
        <authorList>
            <consortium name="EnsemblPlants"/>
        </authorList>
    </citation>
    <scope>IDENTIFICATION</scope>
    <source>
        <strain evidence="14">cv. B73</strain>
    </source>
</reference>
<dbReference type="Pfam" id="PF14226">
    <property type="entry name" value="DIOX_N"/>
    <property type="match status" value="1"/>
</dbReference>
<dbReference type="GeneID" id="100382073"/>
<evidence type="ECO:0000256" key="6">
    <source>
        <dbReference type="ARBA" id="ARBA00023002"/>
    </source>
</evidence>
<dbReference type="STRING" id="4577.K7UJM5"/>
<dbReference type="Proteomes" id="UP000007305">
    <property type="component" value="Chromosome 4"/>
</dbReference>
<dbReference type="FunFam" id="2.60.120.330:FF:000016">
    <property type="entry name" value="Naringenin,2-oxoglutarate 3-dioxygenase"/>
    <property type="match status" value="1"/>
</dbReference>
<dbReference type="GO" id="GO:0031418">
    <property type="term" value="F:L-ascorbic acid binding"/>
    <property type="evidence" value="ECO:0007669"/>
    <property type="project" value="UniProtKB-KW"/>
</dbReference>
<evidence type="ECO:0000256" key="2">
    <source>
        <dbReference type="ARBA" id="ARBA00008056"/>
    </source>
</evidence>
<protein>
    <recommendedName>
        <fullName evidence="9">flavanone 3-dioxygenase</fullName>
        <ecNumber evidence="9">1.14.11.9</ecNumber>
    </recommendedName>
</protein>
<dbReference type="RefSeq" id="NP_001168307.2">
    <property type="nucleotide sequence ID" value="NM_001174836.2"/>
</dbReference>
<dbReference type="OrthoDB" id="406156at2759"/>
<dbReference type="InterPro" id="IPR050295">
    <property type="entry name" value="Plant_2OG-oxidoreductases"/>
</dbReference>
<dbReference type="GO" id="GO:0009813">
    <property type="term" value="P:flavonoid biosynthetic process"/>
    <property type="evidence" value="ECO:0007669"/>
    <property type="project" value="UniProtKB-KW"/>
</dbReference>
<feature type="domain" description="Fe2OG dioxygenase" evidence="12">
    <location>
        <begin position="189"/>
        <end position="298"/>
    </location>
</feature>
<keyword evidence="8" id="KW-0284">Flavonoid biosynthesis</keyword>
<reference evidence="15" key="1">
    <citation type="journal article" date="2009" name="Science">
        <title>The B73 maize genome: complexity, diversity, and dynamics.</title>
        <authorList>
            <person name="Schnable P.S."/>
            <person name="Ware D."/>
            <person name="Fulton R.S."/>
            <person name="Stein J.C."/>
            <person name="Wei F."/>
            <person name="Pasternak S."/>
            <person name="Liang C."/>
            <person name="Zhang J."/>
            <person name="Fulton L."/>
            <person name="Graves T.A."/>
            <person name="Minx P."/>
            <person name="Reily A.D."/>
            <person name="Courtney L."/>
            <person name="Kruchowski S.S."/>
            <person name="Tomlinson C."/>
            <person name="Strong C."/>
            <person name="Delehaunty K."/>
            <person name="Fronick C."/>
            <person name="Courtney B."/>
            <person name="Rock S.M."/>
            <person name="Belter E."/>
            <person name="Du F."/>
            <person name="Kim K."/>
            <person name="Abbott R.M."/>
            <person name="Cotton M."/>
            <person name="Levy A."/>
            <person name="Marchetto P."/>
            <person name="Ochoa K."/>
            <person name="Jackson S.M."/>
            <person name="Gillam B."/>
            <person name="Chen W."/>
            <person name="Yan L."/>
            <person name="Higginbotham J."/>
            <person name="Cardenas M."/>
            <person name="Waligorski J."/>
            <person name="Applebaum E."/>
            <person name="Phelps L."/>
            <person name="Falcone J."/>
            <person name="Kanchi K."/>
            <person name="Thane T."/>
            <person name="Scimone A."/>
            <person name="Thane N."/>
            <person name="Henke J."/>
            <person name="Wang T."/>
            <person name="Ruppert J."/>
            <person name="Shah N."/>
            <person name="Rotter K."/>
            <person name="Hodges J."/>
            <person name="Ingenthron E."/>
            <person name="Cordes M."/>
            <person name="Kohlberg S."/>
            <person name="Sgro J."/>
            <person name="Delgado B."/>
            <person name="Mead K."/>
            <person name="Chinwalla A."/>
            <person name="Leonard S."/>
            <person name="Crouse K."/>
            <person name="Collura K."/>
            <person name="Kudrna D."/>
            <person name="Currie J."/>
            <person name="He R."/>
            <person name="Angelova A."/>
            <person name="Rajasekar S."/>
            <person name="Mueller T."/>
            <person name="Lomeli R."/>
            <person name="Scara G."/>
            <person name="Ko A."/>
            <person name="Delaney K."/>
            <person name="Wissotski M."/>
            <person name="Lopez G."/>
            <person name="Campos D."/>
            <person name="Braidotti M."/>
            <person name="Ashley E."/>
            <person name="Golser W."/>
            <person name="Kim H."/>
            <person name="Lee S."/>
            <person name="Lin J."/>
            <person name="Dujmic Z."/>
            <person name="Kim W."/>
            <person name="Talag J."/>
            <person name="Zuccolo A."/>
            <person name="Fan C."/>
            <person name="Sebastian A."/>
            <person name="Kramer M."/>
            <person name="Spiegel L."/>
            <person name="Nascimento L."/>
            <person name="Zutavern T."/>
            <person name="Miller B."/>
            <person name="Ambroise C."/>
            <person name="Muller S."/>
            <person name="Spooner W."/>
            <person name="Narechania A."/>
            <person name="Ren L."/>
            <person name="Wei S."/>
            <person name="Kumari S."/>
            <person name="Faga B."/>
            <person name="Levy M.J."/>
            <person name="McMahan L."/>
            <person name="Van Buren P."/>
            <person name="Vaughn M.W."/>
            <person name="Ying K."/>
            <person name="Yeh C.-T."/>
            <person name="Emrich S.J."/>
            <person name="Jia Y."/>
            <person name="Kalyanaraman A."/>
            <person name="Hsia A.-P."/>
            <person name="Barbazuk W.B."/>
            <person name="Baucom R.S."/>
            <person name="Brutnell T.P."/>
            <person name="Carpita N.C."/>
            <person name="Chaparro C."/>
            <person name="Chia J.-M."/>
            <person name="Deragon J.-M."/>
            <person name="Estill J.C."/>
            <person name="Fu Y."/>
            <person name="Jeddeloh J.A."/>
            <person name="Han Y."/>
            <person name="Lee H."/>
            <person name="Li P."/>
            <person name="Lisch D.R."/>
            <person name="Liu S."/>
            <person name="Liu Z."/>
            <person name="Nagel D.H."/>
            <person name="McCann M.C."/>
            <person name="SanMiguel P."/>
            <person name="Myers A.M."/>
            <person name="Nettleton D."/>
            <person name="Nguyen J."/>
            <person name="Penning B.W."/>
            <person name="Ponnala L."/>
            <person name="Schneider K.L."/>
            <person name="Schwartz D.C."/>
            <person name="Sharma A."/>
            <person name="Soderlund C."/>
            <person name="Springer N.M."/>
            <person name="Sun Q."/>
            <person name="Wang H."/>
            <person name="Waterman M."/>
            <person name="Westerman R."/>
            <person name="Wolfgruber T.K."/>
            <person name="Yang L."/>
            <person name="Yu Y."/>
            <person name="Zhang L."/>
            <person name="Zhou S."/>
            <person name="Zhu Q."/>
            <person name="Bennetzen J.L."/>
            <person name="Dawe R.K."/>
            <person name="Jiang J."/>
            <person name="Jiang N."/>
            <person name="Presting G.G."/>
            <person name="Wessler S.R."/>
            <person name="Aluru S."/>
            <person name="Martienssen R.A."/>
            <person name="Clifton S.W."/>
            <person name="McCombie W.R."/>
            <person name="Wing R.A."/>
            <person name="Wilson R.K."/>
        </authorList>
    </citation>
    <scope>NUCLEOTIDE SEQUENCE [LARGE SCALE GENOMIC DNA]</scope>
    <source>
        <strain evidence="15">cv. B73</strain>
    </source>
</reference>
<evidence type="ECO:0000256" key="9">
    <source>
        <dbReference type="ARBA" id="ARBA00044048"/>
    </source>
</evidence>
<feature type="region of interest" description="Disordered" evidence="11">
    <location>
        <begin position="1"/>
        <end position="34"/>
    </location>
</feature>
<evidence type="ECO:0000256" key="1">
    <source>
        <dbReference type="ARBA" id="ARBA00001961"/>
    </source>
</evidence>
<dbReference type="GO" id="GO:0046872">
    <property type="term" value="F:metal ion binding"/>
    <property type="evidence" value="ECO:0007669"/>
    <property type="project" value="UniProtKB-KW"/>
</dbReference>
<evidence type="ECO:0000256" key="10">
    <source>
        <dbReference type="RuleBase" id="RU003682"/>
    </source>
</evidence>
<organism evidence="13">
    <name type="scientific">Zea mays</name>
    <name type="common">Maize</name>
    <dbReference type="NCBI Taxonomy" id="4577"/>
    <lineage>
        <taxon>Eukaryota</taxon>
        <taxon>Viridiplantae</taxon>
        <taxon>Streptophyta</taxon>
        <taxon>Embryophyta</taxon>
        <taxon>Tracheophyta</taxon>
        <taxon>Spermatophyta</taxon>
        <taxon>Magnoliopsida</taxon>
        <taxon>Liliopsida</taxon>
        <taxon>Poales</taxon>
        <taxon>Poaceae</taxon>
        <taxon>PACMAD clade</taxon>
        <taxon>Panicoideae</taxon>
        <taxon>Andropogonodae</taxon>
        <taxon>Andropogoneae</taxon>
        <taxon>Tripsacinae</taxon>
        <taxon>Zea</taxon>
    </lineage>
</organism>
<dbReference type="KEGG" id="zma:100382073"/>
<dbReference type="ExpressionAtlas" id="K7UJM5">
    <property type="expression patterns" value="baseline and differential"/>
</dbReference>
<evidence type="ECO:0000256" key="4">
    <source>
        <dbReference type="ARBA" id="ARBA00022896"/>
    </source>
</evidence>
<evidence type="ECO:0000313" key="13">
    <source>
        <dbReference type="EMBL" id="AQK55407.1"/>
    </source>
</evidence>
<reference evidence="13" key="2">
    <citation type="submission" date="2015-12" db="EMBL/GenBank/DDBJ databases">
        <title>Update maize B73 reference genome by single molecule sequencing technologies.</title>
        <authorList>
            <consortium name="Maize Genome Sequencing Project"/>
            <person name="Ware D."/>
        </authorList>
    </citation>
    <scope>NUCLEOTIDE SEQUENCE</scope>
    <source>
        <tissue evidence="13">Seedling</tissue>
    </source>
</reference>
<dbReference type="Pfam" id="PF03171">
    <property type="entry name" value="2OG-FeII_Oxy"/>
    <property type="match status" value="1"/>
</dbReference>
<dbReference type="InterPro" id="IPR044861">
    <property type="entry name" value="IPNS-like_FE2OG_OXY"/>
</dbReference>
<accession>K7UJM5</accession>
<dbReference type="PROSITE" id="PS51471">
    <property type="entry name" value="FE2OG_OXY"/>
    <property type="match status" value="1"/>
</dbReference>
<keyword evidence="6 10" id="KW-0560">Oxidoreductase</keyword>
<dbReference type="GO" id="GO:0045486">
    <property type="term" value="F:flavanone 3-dioxygenase activity"/>
    <property type="evidence" value="ECO:0007669"/>
    <property type="project" value="UniProtKB-EC"/>
</dbReference>
<dbReference type="InterPro" id="IPR027443">
    <property type="entry name" value="IPNS-like_sf"/>
</dbReference>
<keyword evidence="5" id="KW-0223">Dioxygenase</keyword>
<evidence type="ECO:0000256" key="5">
    <source>
        <dbReference type="ARBA" id="ARBA00022964"/>
    </source>
</evidence>
<dbReference type="Gramene" id="Zm00001eb191220_T001">
    <property type="protein sequence ID" value="Zm00001eb191220_P001"/>
    <property type="gene ID" value="Zm00001eb191220"/>
</dbReference>